<evidence type="ECO:0000256" key="3">
    <source>
        <dbReference type="ARBA" id="ARBA00023006"/>
    </source>
</evidence>
<comment type="similarity">
    <text evidence="1">Belongs to the ATG101 family.</text>
</comment>
<evidence type="ECO:0000313" key="4">
    <source>
        <dbReference type="EMBL" id="JAT20728.1"/>
    </source>
</evidence>
<name>A0A1B6LAK4_9HEMI</name>
<dbReference type="AlphaFoldDB" id="A0A1B6LAK4"/>
<dbReference type="GO" id="GO:0000045">
    <property type="term" value="P:autophagosome assembly"/>
    <property type="evidence" value="ECO:0007669"/>
    <property type="project" value="TreeGrafter"/>
</dbReference>
<evidence type="ECO:0000256" key="1">
    <source>
        <dbReference type="ARBA" id="ARBA00007130"/>
    </source>
</evidence>
<dbReference type="GO" id="GO:0019901">
    <property type="term" value="F:protein kinase binding"/>
    <property type="evidence" value="ECO:0007669"/>
    <property type="project" value="TreeGrafter"/>
</dbReference>
<dbReference type="InterPro" id="IPR012445">
    <property type="entry name" value="ATG101"/>
</dbReference>
<proteinExistence type="inferred from homology"/>
<organism evidence="4">
    <name type="scientific">Graphocephala atropunctata</name>
    <dbReference type="NCBI Taxonomy" id="36148"/>
    <lineage>
        <taxon>Eukaryota</taxon>
        <taxon>Metazoa</taxon>
        <taxon>Ecdysozoa</taxon>
        <taxon>Arthropoda</taxon>
        <taxon>Hexapoda</taxon>
        <taxon>Insecta</taxon>
        <taxon>Pterygota</taxon>
        <taxon>Neoptera</taxon>
        <taxon>Paraneoptera</taxon>
        <taxon>Hemiptera</taxon>
        <taxon>Auchenorrhyncha</taxon>
        <taxon>Membracoidea</taxon>
        <taxon>Cicadellidae</taxon>
        <taxon>Cicadellinae</taxon>
        <taxon>Cicadellini</taxon>
        <taxon>Graphocephala</taxon>
    </lineage>
</organism>
<dbReference type="GO" id="GO:1990316">
    <property type="term" value="C:Atg1/ULK1 kinase complex"/>
    <property type="evidence" value="ECO:0007669"/>
    <property type="project" value="TreeGrafter"/>
</dbReference>
<gene>
    <name evidence="4" type="ORF">g.29047</name>
</gene>
<dbReference type="Pfam" id="PF07855">
    <property type="entry name" value="ATG101"/>
    <property type="match status" value="1"/>
</dbReference>
<evidence type="ECO:0000256" key="2">
    <source>
        <dbReference type="ARBA" id="ARBA00018874"/>
    </source>
</evidence>
<keyword evidence="3" id="KW-0072">Autophagy</keyword>
<dbReference type="EMBL" id="GEBQ01019249">
    <property type="protein sequence ID" value="JAT20728.1"/>
    <property type="molecule type" value="Transcribed_RNA"/>
</dbReference>
<dbReference type="PANTHER" id="PTHR13292">
    <property type="entry name" value="AUTOPHAGY-RELATED PROTEIN 101"/>
    <property type="match status" value="1"/>
</dbReference>
<dbReference type="GO" id="GO:0000407">
    <property type="term" value="C:phagophore assembly site"/>
    <property type="evidence" value="ECO:0007669"/>
    <property type="project" value="TreeGrafter"/>
</dbReference>
<sequence length="214" mass="24832">MNAQTQTVQLQLEGYQVEEAVTSIFHTVMFHRTSGKFHYQEGGRYLEGTVGYSDIDCDFIDLTYVRCSSPKLDKNIRKQVSEFSEELRSSDSTRSGEISLKFFRRERAMWPFQSVCIPWEIWNVQLDLVQLRHHREQQSGREQMGELLTEKIVGITSGMSRNQYVPEVPSQPTDLCLIFDMSYEDCQPYLHEIVHVQPSTPSASIGHVLKNMFR</sequence>
<dbReference type="PANTHER" id="PTHR13292:SF0">
    <property type="entry name" value="AUTOPHAGY-RELATED PROTEIN 101"/>
    <property type="match status" value="1"/>
</dbReference>
<accession>A0A1B6LAK4</accession>
<protein>
    <recommendedName>
        <fullName evidence="2">Autophagy-related protein 101</fullName>
    </recommendedName>
</protein>
<reference evidence="4" key="1">
    <citation type="submission" date="2015-11" db="EMBL/GenBank/DDBJ databases">
        <title>De novo transcriptome assembly of four potential Pierce s Disease insect vectors from Arizona vineyards.</title>
        <authorList>
            <person name="Tassone E.E."/>
        </authorList>
    </citation>
    <scope>NUCLEOTIDE SEQUENCE</scope>
</reference>